<sequence length="313" mass="33217">MPLNPPPHETPPMPLLDIVGAMSTHAASAAVRLGVFDALPGTAPDLAKMLGADEEGLTLLLDLLVTTGYLTRDDDVFAASPGWVSAGYGTPLVLWSSILGEFWKDLFDGVSTGRPRADFYRWLSGRPDELAVFHQLQSGLAGWLAEEVVGLIPMTPGRLADVGGGHGVFAKAFVDATPGLDAVVVDLPGTPSALPLVEADLSEPLTLEGYDHVLLFNVVHGFSRERARGLVREAVASGADVHILETTTTPRGGVADQAFTEGFALNLWLTQGGRLYTADELEAWLREAGAADVTRTDLTRSPTHTLITARSTS</sequence>
<dbReference type="Pfam" id="PF00891">
    <property type="entry name" value="Methyltransf_2"/>
    <property type="match status" value="1"/>
</dbReference>
<keyword evidence="2" id="KW-0808">Transferase</keyword>
<evidence type="ECO:0000259" key="5">
    <source>
        <dbReference type="Pfam" id="PF08100"/>
    </source>
</evidence>
<dbReference type="InterPro" id="IPR001077">
    <property type="entry name" value="COMT_C"/>
</dbReference>
<accession>A0A7C9N9D8</accession>
<evidence type="ECO:0000256" key="3">
    <source>
        <dbReference type="ARBA" id="ARBA00022691"/>
    </source>
</evidence>
<dbReference type="RefSeq" id="WP_161482000.1">
    <property type="nucleotide sequence ID" value="NZ_WXEW01000007.1"/>
</dbReference>
<dbReference type="InterPro" id="IPR036390">
    <property type="entry name" value="WH_DNA-bd_sf"/>
</dbReference>
<dbReference type="GO" id="GO:0008171">
    <property type="term" value="F:O-methyltransferase activity"/>
    <property type="evidence" value="ECO:0007669"/>
    <property type="project" value="InterPro"/>
</dbReference>
<name>A0A7C9N9D8_9ACTN</name>
<dbReference type="SUPFAM" id="SSF53335">
    <property type="entry name" value="S-adenosyl-L-methionine-dependent methyltransferases"/>
    <property type="match status" value="1"/>
</dbReference>
<dbReference type="Proteomes" id="UP000479526">
    <property type="component" value="Unassembled WGS sequence"/>
</dbReference>
<organism evidence="6 7">
    <name type="scientific">Herbidospora solisilvae</name>
    <dbReference type="NCBI Taxonomy" id="2696284"/>
    <lineage>
        <taxon>Bacteria</taxon>
        <taxon>Bacillati</taxon>
        <taxon>Actinomycetota</taxon>
        <taxon>Actinomycetes</taxon>
        <taxon>Streptosporangiales</taxon>
        <taxon>Streptosporangiaceae</taxon>
        <taxon>Herbidospora</taxon>
    </lineage>
</organism>
<keyword evidence="1" id="KW-0489">Methyltransferase</keyword>
<dbReference type="PANTHER" id="PTHR43712">
    <property type="entry name" value="PUTATIVE (AFU_ORTHOLOGUE AFUA_4G14580)-RELATED"/>
    <property type="match status" value="1"/>
</dbReference>
<dbReference type="GO" id="GO:0046983">
    <property type="term" value="F:protein dimerization activity"/>
    <property type="evidence" value="ECO:0007669"/>
    <property type="project" value="InterPro"/>
</dbReference>
<gene>
    <name evidence="6" type="ORF">GT755_24700</name>
</gene>
<dbReference type="InterPro" id="IPR012967">
    <property type="entry name" value="COMT_dimerisation"/>
</dbReference>
<dbReference type="GO" id="GO:0032259">
    <property type="term" value="P:methylation"/>
    <property type="evidence" value="ECO:0007669"/>
    <property type="project" value="UniProtKB-KW"/>
</dbReference>
<dbReference type="PANTHER" id="PTHR43712:SF2">
    <property type="entry name" value="O-METHYLTRANSFERASE CICE"/>
    <property type="match status" value="1"/>
</dbReference>
<proteinExistence type="predicted"/>
<feature type="domain" description="O-methyltransferase dimerisation" evidence="5">
    <location>
        <begin position="20"/>
        <end position="74"/>
    </location>
</feature>
<dbReference type="EMBL" id="WXEW01000007">
    <property type="protein sequence ID" value="NAS24873.1"/>
    <property type="molecule type" value="Genomic_DNA"/>
</dbReference>
<dbReference type="Gene3D" id="3.40.50.150">
    <property type="entry name" value="Vaccinia Virus protein VP39"/>
    <property type="match status" value="1"/>
</dbReference>
<dbReference type="InterPro" id="IPR036388">
    <property type="entry name" value="WH-like_DNA-bd_sf"/>
</dbReference>
<comment type="caution">
    <text evidence="6">The sequence shown here is derived from an EMBL/GenBank/DDBJ whole genome shotgun (WGS) entry which is preliminary data.</text>
</comment>
<protein>
    <submittedName>
        <fullName evidence="6">Uncharacterized protein</fullName>
    </submittedName>
</protein>
<evidence type="ECO:0000259" key="4">
    <source>
        <dbReference type="Pfam" id="PF00891"/>
    </source>
</evidence>
<dbReference type="Pfam" id="PF08100">
    <property type="entry name" value="Dimerisation"/>
    <property type="match status" value="1"/>
</dbReference>
<dbReference type="AlphaFoldDB" id="A0A7C9N9D8"/>
<keyword evidence="3" id="KW-0949">S-adenosyl-L-methionine</keyword>
<evidence type="ECO:0000313" key="6">
    <source>
        <dbReference type="EMBL" id="NAS24873.1"/>
    </source>
</evidence>
<feature type="domain" description="O-methyltransferase C-terminal" evidence="4">
    <location>
        <begin position="129"/>
        <end position="289"/>
    </location>
</feature>
<evidence type="ECO:0000256" key="1">
    <source>
        <dbReference type="ARBA" id="ARBA00022603"/>
    </source>
</evidence>
<dbReference type="Gene3D" id="1.10.10.10">
    <property type="entry name" value="Winged helix-like DNA-binding domain superfamily/Winged helix DNA-binding domain"/>
    <property type="match status" value="1"/>
</dbReference>
<dbReference type="InterPro" id="IPR029063">
    <property type="entry name" value="SAM-dependent_MTases_sf"/>
</dbReference>
<evidence type="ECO:0000256" key="2">
    <source>
        <dbReference type="ARBA" id="ARBA00022679"/>
    </source>
</evidence>
<dbReference type="SUPFAM" id="SSF46785">
    <property type="entry name" value="Winged helix' DNA-binding domain"/>
    <property type="match status" value="1"/>
</dbReference>
<evidence type="ECO:0000313" key="7">
    <source>
        <dbReference type="Proteomes" id="UP000479526"/>
    </source>
</evidence>
<keyword evidence="7" id="KW-1185">Reference proteome</keyword>
<reference evidence="6 7" key="1">
    <citation type="submission" date="2020-01" db="EMBL/GenBank/DDBJ databases">
        <title>Herbidospora sp. NEAU-GS84 nov., a novel actinomycete isolated from soil.</title>
        <authorList>
            <person name="Han L."/>
        </authorList>
    </citation>
    <scope>NUCLEOTIDE SEQUENCE [LARGE SCALE GENOMIC DNA]</scope>
    <source>
        <strain evidence="6 7">NEAU-GS84</strain>
    </source>
</reference>